<gene>
    <name evidence="1" type="ORF">JGUZn3_19760</name>
</gene>
<dbReference type="KEGG" id="ebla:JGUZn3_19760"/>
<dbReference type="AlphaFoldDB" id="A0A7H1NTS1"/>
<reference evidence="1 2" key="1">
    <citation type="submission" date="2020-08" db="EMBL/GenBank/DDBJ databases">
        <title>Complete genome sequence of Entomobacter blattae G55GP.</title>
        <authorList>
            <person name="Poehlein A."/>
            <person name="Guzman J."/>
            <person name="Daniel R."/>
            <person name="Vilcinskas A."/>
        </authorList>
    </citation>
    <scope>NUCLEOTIDE SEQUENCE [LARGE SCALE GENOMIC DNA]</scope>
    <source>
        <strain evidence="1 2">G55GP</strain>
    </source>
</reference>
<sequence length="409" mass="42776">MADNTTLGVGFVLPDTTDIALNVDITGIHAPTFEMVLAWYQSRYREIYGTDIVLDNATKDGQWIAVQARAYYDVVSAAVGVYNAFSPSTAQGVGLSSVVKINGIARAVATRSTCDVTITGDAGVVITNGAIRHNVTNMVWSLPAQVTIPLEGFIVVTATCSEEGAITATPGSLTVINTPTRGWAGVINATAATLGKPIETDGQLRQRQAQSTMIASKSILQGMVGALESITGVAEVSVYENDTATRALNGVPSHSVALVIDGGDAQAIAETIANTKGMGVGTYGDVTEPVTDSAGQTRIVHFSRPERVAIYVAIAITINQKWNSTIGLSIQNAVAEAISAYPAGTTLYASRLYPVASLSADKGGEAYVINSILLGTSENAITQQQIALTYKQKPAIDISQVSITTEIGF</sequence>
<evidence type="ECO:0000313" key="1">
    <source>
        <dbReference type="EMBL" id="QNT79181.1"/>
    </source>
</evidence>
<name>A0A7H1NTS1_9PROT</name>
<protein>
    <submittedName>
        <fullName evidence="1">Baseplate J-like protein</fullName>
    </submittedName>
</protein>
<dbReference type="Proteomes" id="UP000516349">
    <property type="component" value="Chromosome"/>
</dbReference>
<dbReference type="RefSeq" id="WP_203413364.1">
    <property type="nucleotide sequence ID" value="NZ_CP060244.1"/>
</dbReference>
<proteinExistence type="predicted"/>
<accession>A0A7H1NTS1</accession>
<dbReference type="EMBL" id="CP060244">
    <property type="protein sequence ID" value="QNT79181.1"/>
    <property type="molecule type" value="Genomic_DNA"/>
</dbReference>
<organism evidence="1 2">
    <name type="scientific">Entomobacter blattae</name>
    <dbReference type="NCBI Taxonomy" id="2762277"/>
    <lineage>
        <taxon>Bacteria</taxon>
        <taxon>Pseudomonadati</taxon>
        <taxon>Pseudomonadota</taxon>
        <taxon>Alphaproteobacteria</taxon>
        <taxon>Acetobacterales</taxon>
        <taxon>Acetobacteraceae</taxon>
        <taxon>Entomobacter</taxon>
    </lineage>
</organism>
<evidence type="ECO:0000313" key="2">
    <source>
        <dbReference type="Proteomes" id="UP000516349"/>
    </source>
</evidence>
<keyword evidence="2" id="KW-1185">Reference proteome</keyword>